<dbReference type="AlphaFoldDB" id="A0A0M0JHF8"/>
<sequence length="446" mass="44846">SAHSPVPPPLTVVPPPPLPPAPDDRGFSPLPRPPSTELGRALPSSQHDGRQLAHSTTIVGSGSIVGSVASASLLSQVRATLCAFSSSAAPARCAPTPLPLEHARPAARLSMPSRALTRSPSRAVLQPLSVAVSGSFAYVTAWVSNSLVVVDISNAASPVIRGSVVSSSLLSGVGGLAVNGSYAYVTAFYSDALVVVDPQSVAVSGSYAYVAVQLSNSLVVIDPYDVAVSGSYAYVAALDSDSLVVIDISNPASPAIRGSVASSSLLDNAISVAVSGSFAYVAGYGSHSLVVIDVSNSTSPVIRGSVVSSSLMLHARGVAVSGSYAYVTGCYSDSLVVVDALGVAVSGSYAYVSAPAVSTAADLTSALANTAVGRIVLASGTYYLTAQLSITRSVVLEAAVAGSVVLDAQASSSSPRRVLYINPGTTGVVQLIGLNITRGYVLGAAQ</sequence>
<dbReference type="OrthoDB" id="447342at2759"/>
<evidence type="ECO:0000313" key="2">
    <source>
        <dbReference type="EMBL" id="KOO26026.1"/>
    </source>
</evidence>
<feature type="non-terminal residue" evidence="2">
    <location>
        <position position="1"/>
    </location>
</feature>
<dbReference type="InterPro" id="IPR013211">
    <property type="entry name" value="LVIVD"/>
</dbReference>
<feature type="compositionally biased region" description="Pro residues" evidence="1">
    <location>
        <begin position="1"/>
        <end position="21"/>
    </location>
</feature>
<dbReference type="Pfam" id="PF08309">
    <property type="entry name" value="LVIVD"/>
    <property type="match status" value="6"/>
</dbReference>
<dbReference type="PANTHER" id="PTHR47197">
    <property type="entry name" value="PROTEIN NIRF"/>
    <property type="match status" value="1"/>
</dbReference>
<comment type="caution">
    <text evidence="2">The sequence shown here is derived from an EMBL/GenBank/DDBJ whole genome shotgun (WGS) entry which is preliminary data.</text>
</comment>
<name>A0A0M0JHF8_9EUKA</name>
<dbReference type="InterPro" id="IPR051200">
    <property type="entry name" value="Host-pathogen_enzymatic-act"/>
</dbReference>
<feature type="region of interest" description="Disordered" evidence="1">
    <location>
        <begin position="1"/>
        <end position="51"/>
    </location>
</feature>
<accession>A0A0M0JHF8</accession>
<proteinExistence type="predicted"/>
<keyword evidence="3" id="KW-1185">Reference proteome</keyword>
<evidence type="ECO:0008006" key="4">
    <source>
        <dbReference type="Google" id="ProtNLM"/>
    </source>
</evidence>
<dbReference type="Proteomes" id="UP000037460">
    <property type="component" value="Unassembled WGS sequence"/>
</dbReference>
<dbReference type="PANTHER" id="PTHR47197:SF3">
    <property type="entry name" value="DIHYDRO-HEME D1 DEHYDROGENASE"/>
    <property type="match status" value="1"/>
</dbReference>
<dbReference type="EMBL" id="JWZX01002899">
    <property type="protein sequence ID" value="KOO26026.1"/>
    <property type="molecule type" value="Genomic_DNA"/>
</dbReference>
<protein>
    <recommendedName>
        <fullName evidence="4">Lvivd repeat-containing protein</fullName>
    </recommendedName>
</protein>
<evidence type="ECO:0000256" key="1">
    <source>
        <dbReference type="SAM" id="MobiDB-lite"/>
    </source>
</evidence>
<evidence type="ECO:0000313" key="3">
    <source>
        <dbReference type="Proteomes" id="UP000037460"/>
    </source>
</evidence>
<dbReference type="InterPro" id="IPR015943">
    <property type="entry name" value="WD40/YVTN_repeat-like_dom_sf"/>
</dbReference>
<dbReference type="Gene3D" id="2.130.10.10">
    <property type="entry name" value="YVTN repeat-like/Quinoprotein amine dehydrogenase"/>
    <property type="match status" value="2"/>
</dbReference>
<reference evidence="3" key="1">
    <citation type="journal article" date="2015" name="PLoS Genet.">
        <title>Genome Sequence and Transcriptome Analyses of Chrysochromulina tobin: Metabolic Tools for Enhanced Algal Fitness in the Prominent Order Prymnesiales (Haptophyceae).</title>
        <authorList>
            <person name="Hovde B.T."/>
            <person name="Deodato C.R."/>
            <person name="Hunsperger H.M."/>
            <person name="Ryken S.A."/>
            <person name="Yost W."/>
            <person name="Jha R.K."/>
            <person name="Patterson J."/>
            <person name="Monnat R.J. Jr."/>
            <person name="Barlow S.B."/>
            <person name="Starkenburg S.R."/>
            <person name="Cattolico R.A."/>
        </authorList>
    </citation>
    <scope>NUCLEOTIDE SEQUENCE</scope>
    <source>
        <strain evidence="3">CCMP291</strain>
    </source>
</reference>
<dbReference type="SUPFAM" id="SSF63825">
    <property type="entry name" value="YWTD domain"/>
    <property type="match status" value="1"/>
</dbReference>
<gene>
    <name evidence="2" type="ORF">Ctob_009368</name>
</gene>
<organism evidence="2 3">
    <name type="scientific">Chrysochromulina tobinii</name>
    <dbReference type="NCBI Taxonomy" id="1460289"/>
    <lineage>
        <taxon>Eukaryota</taxon>
        <taxon>Haptista</taxon>
        <taxon>Haptophyta</taxon>
        <taxon>Prymnesiophyceae</taxon>
        <taxon>Prymnesiales</taxon>
        <taxon>Chrysochromulinaceae</taxon>
        <taxon>Chrysochromulina</taxon>
    </lineage>
</organism>